<evidence type="ECO:0000313" key="2">
    <source>
        <dbReference type="EMBL" id="MFC0214232.1"/>
    </source>
</evidence>
<evidence type="ECO:0000313" key="3">
    <source>
        <dbReference type="Proteomes" id="UP001589776"/>
    </source>
</evidence>
<dbReference type="Proteomes" id="UP001589776">
    <property type="component" value="Unassembled WGS sequence"/>
</dbReference>
<keyword evidence="3" id="KW-1185">Reference proteome</keyword>
<organism evidence="2 3">
    <name type="scientific">Paenibacillus chartarius</name>
    <dbReference type="NCBI Taxonomy" id="747481"/>
    <lineage>
        <taxon>Bacteria</taxon>
        <taxon>Bacillati</taxon>
        <taxon>Bacillota</taxon>
        <taxon>Bacilli</taxon>
        <taxon>Bacillales</taxon>
        <taxon>Paenibacillaceae</taxon>
        <taxon>Paenibacillus</taxon>
    </lineage>
</organism>
<dbReference type="InterPro" id="IPR036237">
    <property type="entry name" value="Xyl_isomerase-like_sf"/>
</dbReference>
<dbReference type="GO" id="GO:0016853">
    <property type="term" value="F:isomerase activity"/>
    <property type="evidence" value="ECO:0007669"/>
    <property type="project" value="UniProtKB-KW"/>
</dbReference>
<dbReference type="EMBL" id="JBHLWN010000071">
    <property type="protein sequence ID" value="MFC0214232.1"/>
    <property type="molecule type" value="Genomic_DNA"/>
</dbReference>
<protein>
    <submittedName>
        <fullName evidence="2">Sugar phosphate isomerase/epimerase family protein</fullName>
    </submittedName>
</protein>
<accession>A0ABV6DNK4</accession>
<keyword evidence="2" id="KW-0413">Isomerase</keyword>
<gene>
    <name evidence="2" type="ORF">ACFFK0_17525</name>
</gene>
<comment type="caution">
    <text evidence="2">The sequence shown here is derived from an EMBL/GenBank/DDBJ whole genome shotgun (WGS) entry which is preliminary data.</text>
</comment>
<reference evidence="2 3" key="1">
    <citation type="submission" date="2024-09" db="EMBL/GenBank/DDBJ databases">
        <authorList>
            <person name="Sun Q."/>
            <person name="Mori K."/>
        </authorList>
    </citation>
    <scope>NUCLEOTIDE SEQUENCE [LARGE SCALE GENOMIC DNA]</scope>
    <source>
        <strain evidence="2 3">CCM 7759</strain>
    </source>
</reference>
<evidence type="ECO:0000259" key="1">
    <source>
        <dbReference type="Pfam" id="PF01261"/>
    </source>
</evidence>
<dbReference type="InterPro" id="IPR013022">
    <property type="entry name" value="Xyl_isomerase-like_TIM-brl"/>
</dbReference>
<dbReference type="Pfam" id="PF01261">
    <property type="entry name" value="AP_endonuc_2"/>
    <property type="match status" value="1"/>
</dbReference>
<dbReference type="Gene3D" id="3.20.20.150">
    <property type="entry name" value="Divalent-metal-dependent TIM barrel enzymes"/>
    <property type="match status" value="1"/>
</dbReference>
<feature type="domain" description="Xylose isomerase-like TIM barrel" evidence="1">
    <location>
        <begin position="41"/>
        <end position="241"/>
    </location>
</feature>
<dbReference type="SUPFAM" id="SSF51658">
    <property type="entry name" value="Xylose isomerase-like"/>
    <property type="match status" value="1"/>
</dbReference>
<dbReference type="RefSeq" id="WP_377471587.1">
    <property type="nucleotide sequence ID" value="NZ_JBHLWN010000071.1"/>
</dbReference>
<sequence>MERAVDYIRLKTNILNHCVEDRLKYDPDIVELHLELPDLLEEAALRRTIVRLQEQGVKVYLHQPPKLEGTFWDLMTGDAAFYDQYMDVSRRLARICREERVRSVIHAHYAYSPEQPLHRITATNSQELRRRIEHVTEFAGDAFLWEDTIHGLFSYENPYLIDEVVKPLNLPLNVDVSHAFIALGGDNDKLRGVLQATRPYAQYYHLVDSMGVAHDSLPLGQGRIDWRMVAPLVADRDFIFEISLPDDHSDCTRMIESAAYFRGVLAEAGQIR</sequence>
<proteinExistence type="predicted"/>
<name>A0ABV6DNK4_9BACL</name>